<keyword evidence="3" id="KW-1185">Reference proteome</keyword>
<sequence>MKWLQIARYSFLSLAFCIDTLPPTVQRLPFNQPGRSGIIRKNALGDLHRSDLCNTVCQKSASTHLKPHHIPYILQAAEFPESVAPLHRHATIHMNSAVCHHSPDCDLSVCLSVSSAPAEIVLLCEDQLRFCDDERMNCRNPMQCENGVARMRCRA</sequence>
<keyword evidence="1" id="KW-0732">Signal</keyword>
<organism evidence="2 3">
    <name type="scientific">Ceratodon purpureus</name>
    <name type="common">Fire moss</name>
    <name type="synonym">Dicranum purpureum</name>
    <dbReference type="NCBI Taxonomy" id="3225"/>
    <lineage>
        <taxon>Eukaryota</taxon>
        <taxon>Viridiplantae</taxon>
        <taxon>Streptophyta</taxon>
        <taxon>Embryophyta</taxon>
        <taxon>Bryophyta</taxon>
        <taxon>Bryophytina</taxon>
        <taxon>Bryopsida</taxon>
        <taxon>Dicranidae</taxon>
        <taxon>Pseudoditrichales</taxon>
        <taxon>Ditrichaceae</taxon>
        <taxon>Ceratodon</taxon>
    </lineage>
</organism>
<name>A0A8T0H8W3_CERPU</name>
<protein>
    <submittedName>
        <fullName evidence="2">Uncharacterized protein</fullName>
    </submittedName>
</protein>
<feature type="chain" id="PRO_5035926976" evidence="1">
    <location>
        <begin position="28"/>
        <end position="155"/>
    </location>
</feature>
<evidence type="ECO:0000313" key="2">
    <source>
        <dbReference type="EMBL" id="KAG0567137.1"/>
    </source>
</evidence>
<reference evidence="2" key="1">
    <citation type="submission" date="2020-06" db="EMBL/GenBank/DDBJ databases">
        <title>WGS assembly of Ceratodon purpureus strain R40.</title>
        <authorList>
            <person name="Carey S.B."/>
            <person name="Jenkins J."/>
            <person name="Shu S."/>
            <person name="Lovell J.T."/>
            <person name="Sreedasyam A."/>
            <person name="Maumus F."/>
            <person name="Tiley G.P."/>
            <person name="Fernandez-Pozo N."/>
            <person name="Barry K."/>
            <person name="Chen C."/>
            <person name="Wang M."/>
            <person name="Lipzen A."/>
            <person name="Daum C."/>
            <person name="Saski C.A."/>
            <person name="Payton A.C."/>
            <person name="Mcbreen J.C."/>
            <person name="Conrad R.E."/>
            <person name="Kollar L.M."/>
            <person name="Olsson S."/>
            <person name="Huttunen S."/>
            <person name="Landis J.B."/>
            <person name="Wickett N.J."/>
            <person name="Johnson M.G."/>
            <person name="Rensing S.A."/>
            <person name="Grimwood J."/>
            <person name="Schmutz J."/>
            <person name="Mcdaniel S.F."/>
        </authorList>
    </citation>
    <scope>NUCLEOTIDE SEQUENCE</scope>
    <source>
        <strain evidence="2">R40</strain>
    </source>
</reference>
<dbReference type="Proteomes" id="UP000822688">
    <property type="component" value="Chromosome 7"/>
</dbReference>
<comment type="caution">
    <text evidence="2">The sequence shown here is derived from an EMBL/GenBank/DDBJ whole genome shotgun (WGS) entry which is preliminary data.</text>
</comment>
<accession>A0A8T0H8W3</accession>
<dbReference type="EMBL" id="CM026428">
    <property type="protein sequence ID" value="KAG0567137.1"/>
    <property type="molecule type" value="Genomic_DNA"/>
</dbReference>
<dbReference type="AlphaFoldDB" id="A0A8T0H8W3"/>
<gene>
    <name evidence="2" type="ORF">KC19_7G113500</name>
</gene>
<proteinExistence type="predicted"/>
<evidence type="ECO:0000256" key="1">
    <source>
        <dbReference type="SAM" id="SignalP"/>
    </source>
</evidence>
<feature type="signal peptide" evidence="1">
    <location>
        <begin position="1"/>
        <end position="27"/>
    </location>
</feature>
<evidence type="ECO:0000313" key="3">
    <source>
        <dbReference type="Proteomes" id="UP000822688"/>
    </source>
</evidence>